<dbReference type="PROSITE" id="PS00356">
    <property type="entry name" value="HTH_LACI_1"/>
    <property type="match status" value="1"/>
</dbReference>
<keyword evidence="1" id="KW-0678">Repressor</keyword>
<name>A0A168W164_9BACL</name>
<dbReference type="GO" id="GO:0000976">
    <property type="term" value="F:transcription cis-regulatory region binding"/>
    <property type="evidence" value="ECO:0007669"/>
    <property type="project" value="TreeGrafter"/>
</dbReference>
<dbReference type="SMART" id="SM00354">
    <property type="entry name" value="HTH_LACI"/>
    <property type="match status" value="1"/>
</dbReference>
<dbReference type="STRING" id="1221500.ABE65_011360"/>
<dbReference type="PANTHER" id="PTHR30146:SF148">
    <property type="entry name" value="HTH-TYPE TRANSCRIPTIONAL REPRESSOR PURR-RELATED"/>
    <property type="match status" value="1"/>
</dbReference>
<evidence type="ECO:0000313" key="7">
    <source>
        <dbReference type="Proteomes" id="UP000076623"/>
    </source>
</evidence>
<dbReference type="KEGG" id="fpn:ABE65_011360"/>
<sequence>MAVNMKEVALKANVSTATVSHVINETRYVAEETKQKVFQAMKELNYRPNPVARNLRSRKSNIIGLIIPVQSDDTSNFFFMSIAHGIGSVLKRYGYQLIVSNTNEELNMEREQITMFNDQFIDGLIMAPTSQSHEFLHQELNGDYPVVFIDRKPEGYDKGDFILSDGKKGTYEAIKLLLSKGHKKIAFITGPLGISTSDERLEGYKQALLEQGMKVDDTLIKEAVPTLENGYNLTKELLSSSEISAVLTANNVMTMGVVKCLQDHKKVIPTDVAVIGFDDYEWAKITTPSLTMIKQPSFELGVKAAEAILRRIENPDADFIEMRLQTEIIQRDSC</sequence>
<dbReference type="InterPro" id="IPR028082">
    <property type="entry name" value="Peripla_BP_I"/>
</dbReference>
<organism evidence="6 7">
    <name type="scientific">Fictibacillus phosphorivorans</name>
    <dbReference type="NCBI Taxonomy" id="1221500"/>
    <lineage>
        <taxon>Bacteria</taxon>
        <taxon>Bacillati</taxon>
        <taxon>Bacillota</taxon>
        <taxon>Bacilli</taxon>
        <taxon>Bacillales</taxon>
        <taxon>Fictibacillaceae</taxon>
        <taxon>Fictibacillus</taxon>
    </lineage>
</organism>
<dbReference type="Gene3D" id="1.10.260.40">
    <property type="entry name" value="lambda repressor-like DNA-binding domains"/>
    <property type="match status" value="1"/>
</dbReference>
<feature type="domain" description="HTH lacI-type" evidence="5">
    <location>
        <begin position="3"/>
        <end position="57"/>
    </location>
</feature>
<keyword evidence="4" id="KW-0804">Transcription</keyword>
<dbReference type="Pfam" id="PF00356">
    <property type="entry name" value="LacI"/>
    <property type="match status" value="1"/>
</dbReference>
<protein>
    <submittedName>
        <fullName evidence="6">LacI family transcriptional regulator</fullName>
    </submittedName>
</protein>
<dbReference type="CDD" id="cd06267">
    <property type="entry name" value="PBP1_LacI_sugar_binding-like"/>
    <property type="match status" value="1"/>
</dbReference>
<dbReference type="SUPFAM" id="SSF47413">
    <property type="entry name" value="lambda repressor-like DNA-binding domains"/>
    <property type="match status" value="1"/>
</dbReference>
<dbReference type="Proteomes" id="UP000076623">
    <property type="component" value="Chromosome"/>
</dbReference>
<dbReference type="CDD" id="cd01392">
    <property type="entry name" value="HTH_LacI"/>
    <property type="match status" value="1"/>
</dbReference>
<accession>A0A168W164</accession>
<dbReference type="AlphaFoldDB" id="A0A168W164"/>
<evidence type="ECO:0000313" key="6">
    <source>
        <dbReference type="EMBL" id="ANC77365.1"/>
    </source>
</evidence>
<evidence type="ECO:0000256" key="2">
    <source>
        <dbReference type="ARBA" id="ARBA00023015"/>
    </source>
</evidence>
<dbReference type="PROSITE" id="PS50932">
    <property type="entry name" value="HTH_LACI_2"/>
    <property type="match status" value="1"/>
</dbReference>
<evidence type="ECO:0000259" key="5">
    <source>
        <dbReference type="PROSITE" id="PS50932"/>
    </source>
</evidence>
<dbReference type="GO" id="GO:0003700">
    <property type="term" value="F:DNA-binding transcription factor activity"/>
    <property type="evidence" value="ECO:0007669"/>
    <property type="project" value="TreeGrafter"/>
</dbReference>
<dbReference type="Pfam" id="PF13377">
    <property type="entry name" value="Peripla_BP_3"/>
    <property type="match status" value="1"/>
</dbReference>
<dbReference type="InterPro" id="IPR010982">
    <property type="entry name" value="Lambda_DNA-bd_dom_sf"/>
</dbReference>
<dbReference type="Gene3D" id="3.40.50.2300">
    <property type="match status" value="2"/>
</dbReference>
<dbReference type="RefSeq" id="WP_066394879.1">
    <property type="nucleotide sequence ID" value="NZ_CP015378.1"/>
</dbReference>
<gene>
    <name evidence="6" type="ORF">ABE65_011360</name>
</gene>
<keyword evidence="3" id="KW-0238">DNA-binding</keyword>
<evidence type="ECO:0000256" key="3">
    <source>
        <dbReference type="ARBA" id="ARBA00023125"/>
    </source>
</evidence>
<reference evidence="6 7" key="1">
    <citation type="submission" date="2016-04" db="EMBL/GenBank/DDBJ databases">
        <title>Complete genome sequence of Fictibacillus phosphorivorans G25-29, a strain toxic to nematodes.</title>
        <authorList>
            <person name="Zheng Z."/>
        </authorList>
    </citation>
    <scope>NUCLEOTIDE SEQUENCE [LARGE SCALE GENOMIC DNA]</scope>
    <source>
        <strain evidence="6 7">G25-29</strain>
    </source>
</reference>
<keyword evidence="7" id="KW-1185">Reference proteome</keyword>
<dbReference type="InterPro" id="IPR046335">
    <property type="entry name" value="LacI/GalR-like_sensor"/>
</dbReference>
<dbReference type="PANTHER" id="PTHR30146">
    <property type="entry name" value="LACI-RELATED TRANSCRIPTIONAL REPRESSOR"/>
    <property type="match status" value="1"/>
</dbReference>
<keyword evidence="2" id="KW-0805">Transcription regulation</keyword>
<evidence type="ECO:0000256" key="1">
    <source>
        <dbReference type="ARBA" id="ARBA00022491"/>
    </source>
</evidence>
<evidence type="ECO:0000256" key="4">
    <source>
        <dbReference type="ARBA" id="ARBA00023163"/>
    </source>
</evidence>
<dbReference type="InterPro" id="IPR000843">
    <property type="entry name" value="HTH_LacI"/>
</dbReference>
<proteinExistence type="predicted"/>
<dbReference type="SUPFAM" id="SSF53822">
    <property type="entry name" value="Periplasmic binding protein-like I"/>
    <property type="match status" value="1"/>
</dbReference>
<dbReference type="EMBL" id="CP015378">
    <property type="protein sequence ID" value="ANC77365.1"/>
    <property type="molecule type" value="Genomic_DNA"/>
</dbReference>